<organism evidence="1 2">
    <name type="scientific">Algoriphagus faecimaris</name>
    <dbReference type="NCBI Taxonomy" id="686796"/>
    <lineage>
        <taxon>Bacteria</taxon>
        <taxon>Pseudomonadati</taxon>
        <taxon>Bacteroidota</taxon>
        <taxon>Cytophagia</taxon>
        <taxon>Cytophagales</taxon>
        <taxon>Cyclobacteriaceae</taxon>
        <taxon>Algoriphagus</taxon>
    </lineage>
</organism>
<evidence type="ECO:0000313" key="1">
    <source>
        <dbReference type="EMBL" id="SDD37907.1"/>
    </source>
</evidence>
<name>A0A1G6UBD5_9BACT</name>
<dbReference type="Proteomes" id="UP000199060">
    <property type="component" value="Unassembled WGS sequence"/>
</dbReference>
<accession>A0A1G6UBD5</accession>
<keyword evidence="2" id="KW-1185">Reference proteome</keyword>
<proteinExistence type="predicted"/>
<protein>
    <submittedName>
        <fullName evidence="1">Uncharacterized protein</fullName>
    </submittedName>
</protein>
<dbReference type="AlphaFoldDB" id="A0A1G6UBD5"/>
<dbReference type="EMBL" id="FNAC01000027">
    <property type="protein sequence ID" value="SDD37907.1"/>
    <property type="molecule type" value="Genomic_DNA"/>
</dbReference>
<evidence type="ECO:0000313" key="2">
    <source>
        <dbReference type="Proteomes" id="UP000199060"/>
    </source>
</evidence>
<sequence>MRIDYRMRNSEVSRLVGMRLPCAEGEISGLNSDYKSYDKGSGLQIPNSLRLEKREQGKDNREWRFKNWRTGMT</sequence>
<gene>
    <name evidence="1" type="ORF">SAMN04488104_102716</name>
</gene>
<reference evidence="2" key="1">
    <citation type="submission" date="2016-10" db="EMBL/GenBank/DDBJ databases">
        <authorList>
            <person name="Varghese N."/>
            <person name="Submissions S."/>
        </authorList>
    </citation>
    <scope>NUCLEOTIDE SEQUENCE [LARGE SCALE GENOMIC DNA]</scope>
    <source>
        <strain evidence="2">DSM 23095</strain>
    </source>
</reference>